<evidence type="ECO:0000256" key="2">
    <source>
        <dbReference type="ARBA" id="ARBA00023125"/>
    </source>
</evidence>
<comment type="caution">
    <text evidence="5">The sequence shown here is derived from an EMBL/GenBank/DDBJ whole genome shotgun (WGS) entry which is preliminary data.</text>
</comment>
<organism evidence="5 6">
    <name type="scientific">Paenibacillus oceani</name>
    <dbReference type="NCBI Taxonomy" id="2772510"/>
    <lineage>
        <taxon>Bacteria</taxon>
        <taxon>Bacillati</taxon>
        <taxon>Bacillota</taxon>
        <taxon>Bacilli</taxon>
        <taxon>Bacillales</taxon>
        <taxon>Paenibacillaceae</taxon>
        <taxon>Paenibacillus</taxon>
    </lineage>
</organism>
<protein>
    <submittedName>
        <fullName evidence="5">Extracellular solute-binding protein</fullName>
    </submittedName>
</protein>
<keyword evidence="6" id="KW-1185">Reference proteome</keyword>
<dbReference type="PRINTS" id="PR00035">
    <property type="entry name" value="HTHGNTR"/>
</dbReference>
<dbReference type="GO" id="GO:0003677">
    <property type="term" value="F:DNA binding"/>
    <property type="evidence" value="ECO:0007669"/>
    <property type="project" value="UniProtKB-KW"/>
</dbReference>
<dbReference type="SMART" id="SM00345">
    <property type="entry name" value="HTH_GNTR"/>
    <property type="match status" value="1"/>
</dbReference>
<dbReference type="PROSITE" id="PS50949">
    <property type="entry name" value="HTH_GNTR"/>
    <property type="match status" value="1"/>
</dbReference>
<evidence type="ECO:0000256" key="1">
    <source>
        <dbReference type="ARBA" id="ARBA00023015"/>
    </source>
</evidence>
<dbReference type="CDD" id="cd07377">
    <property type="entry name" value="WHTH_GntR"/>
    <property type="match status" value="1"/>
</dbReference>
<evidence type="ECO:0000313" key="5">
    <source>
        <dbReference type="EMBL" id="MBD2861275.1"/>
    </source>
</evidence>
<dbReference type="Proteomes" id="UP000639396">
    <property type="component" value="Unassembled WGS sequence"/>
</dbReference>
<accession>A0A927GY65</accession>
<dbReference type="InterPro" id="IPR050490">
    <property type="entry name" value="Bact_solute-bd_prot1"/>
</dbReference>
<dbReference type="SUPFAM" id="SSF46785">
    <property type="entry name" value="Winged helix' DNA-binding domain"/>
    <property type="match status" value="1"/>
</dbReference>
<dbReference type="PANTHER" id="PTHR43649:SF12">
    <property type="entry name" value="DIACETYLCHITOBIOSE BINDING PROTEIN DASA"/>
    <property type="match status" value="1"/>
</dbReference>
<dbReference type="RefSeq" id="WP_190925146.1">
    <property type="nucleotide sequence ID" value="NZ_JACXJA010000005.1"/>
</dbReference>
<gene>
    <name evidence="5" type="ORF">IDH45_04635</name>
</gene>
<evidence type="ECO:0000256" key="3">
    <source>
        <dbReference type="ARBA" id="ARBA00023163"/>
    </source>
</evidence>
<dbReference type="Gene3D" id="1.10.10.10">
    <property type="entry name" value="Winged helix-like DNA-binding domain superfamily/Winged helix DNA-binding domain"/>
    <property type="match status" value="1"/>
</dbReference>
<sequence length="462" mass="52189">MENKEVRKSPRERLSDMVNRLRDDIVTGKRPSGEYLPSEKALAELFGLSNQSVRKGLEQLVGEGLLEKIPRVGNKVIAPPDESVTTVKFGFHSSVIGEASLLKLIGLFQADNPFVRVQAVPLTSTSSHYIGNYFEGGILDAAMMNYTDFRDCIENGGRELLEPLPRNPDMYPFLSDAFTSEGQLLVQPFIFSPLLLAYNRSHFTEKGLSEPDSSWTWQDLIRAAEQMAVPNERVGFHYDFYSVNRWPLLLLQSDARFERNPDGSIRLSGTRMMEILRTCRDIKRDMAHLTDGVATGESEMLLAKGKASMIVTSFFYLNYLQHKRVPFDVAPVPHFGTPRSLLLAIGLGVNRSSKVKDSAAALLHYLTSQQAQTFIRKQTYSLPALRPAAEWVGEETMYRPSRFSLFRETIPGFRFFTELGIGAGELARMNRELKMYWGGLHTDQSLCEEIESWSRDSRAPLL</sequence>
<dbReference type="AlphaFoldDB" id="A0A927GY65"/>
<keyword evidence="1" id="KW-0805">Transcription regulation</keyword>
<name>A0A927GY65_9BACL</name>
<dbReference type="SUPFAM" id="SSF53850">
    <property type="entry name" value="Periplasmic binding protein-like II"/>
    <property type="match status" value="1"/>
</dbReference>
<dbReference type="Pfam" id="PF00392">
    <property type="entry name" value="GntR"/>
    <property type="match status" value="1"/>
</dbReference>
<evidence type="ECO:0000313" key="6">
    <source>
        <dbReference type="Proteomes" id="UP000639396"/>
    </source>
</evidence>
<proteinExistence type="predicted"/>
<dbReference type="InterPro" id="IPR036390">
    <property type="entry name" value="WH_DNA-bd_sf"/>
</dbReference>
<dbReference type="EMBL" id="JACXJA010000005">
    <property type="protein sequence ID" value="MBD2861275.1"/>
    <property type="molecule type" value="Genomic_DNA"/>
</dbReference>
<dbReference type="PANTHER" id="PTHR43649">
    <property type="entry name" value="ARABINOSE-BINDING PROTEIN-RELATED"/>
    <property type="match status" value="1"/>
</dbReference>
<dbReference type="Pfam" id="PF01547">
    <property type="entry name" value="SBP_bac_1"/>
    <property type="match status" value="1"/>
</dbReference>
<feature type="domain" description="HTH gntR-type" evidence="4">
    <location>
        <begin position="11"/>
        <end position="79"/>
    </location>
</feature>
<dbReference type="InterPro" id="IPR006059">
    <property type="entry name" value="SBP"/>
</dbReference>
<dbReference type="GO" id="GO:0003700">
    <property type="term" value="F:DNA-binding transcription factor activity"/>
    <property type="evidence" value="ECO:0007669"/>
    <property type="project" value="InterPro"/>
</dbReference>
<keyword evidence="2" id="KW-0238">DNA-binding</keyword>
<dbReference type="Gene3D" id="3.40.190.10">
    <property type="entry name" value="Periplasmic binding protein-like II"/>
    <property type="match status" value="1"/>
</dbReference>
<dbReference type="InterPro" id="IPR000524">
    <property type="entry name" value="Tscrpt_reg_HTH_GntR"/>
</dbReference>
<evidence type="ECO:0000259" key="4">
    <source>
        <dbReference type="PROSITE" id="PS50949"/>
    </source>
</evidence>
<dbReference type="InterPro" id="IPR036388">
    <property type="entry name" value="WH-like_DNA-bd_sf"/>
</dbReference>
<reference evidence="5" key="1">
    <citation type="submission" date="2020-09" db="EMBL/GenBank/DDBJ databases">
        <title>A novel bacterium of genus Paenibacillus, isolated from South China Sea.</title>
        <authorList>
            <person name="Huang H."/>
            <person name="Mo K."/>
            <person name="Hu Y."/>
        </authorList>
    </citation>
    <scope>NUCLEOTIDE SEQUENCE</scope>
    <source>
        <strain evidence="5">IB182363</strain>
    </source>
</reference>
<keyword evidence="3" id="KW-0804">Transcription</keyword>